<sequence length="218" mass="25106">MALFVCHALIKPPAHLNFIPFHSCTNSRCNWGFDPQVRCALRLSATSHPRTKCRASESERVAELSKRQMKSTDLLAELLRTDNRQQFAQEHVDSLTEDFFLVSSTFMEMARKDGNMDMVKQIESALKVAMDEKGKTLRPEIQLLNQLLQQNRASERSATFRGNSQYLRNDSYFFELLRMMTNDVEMQPDSPQKSKLLKRLQIIMTEADAISRTLQKTG</sequence>
<evidence type="ECO:0000313" key="1">
    <source>
        <dbReference type="EMBL" id="ADE77605.1"/>
    </source>
</evidence>
<dbReference type="EMBL" id="BT124349">
    <property type="protein sequence ID" value="ADE77605.1"/>
    <property type="molecule type" value="mRNA"/>
</dbReference>
<dbReference type="AlphaFoldDB" id="D5ADI6"/>
<name>D5ADI6_PICSI</name>
<accession>D5ADI6</accession>
<organism evidence="1">
    <name type="scientific">Picea sitchensis</name>
    <name type="common">Sitka spruce</name>
    <name type="synonym">Pinus sitchensis</name>
    <dbReference type="NCBI Taxonomy" id="3332"/>
    <lineage>
        <taxon>Eukaryota</taxon>
        <taxon>Viridiplantae</taxon>
        <taxon>Streptophyta</taxon>
        <taxon>Embryophyta</taxon>
        <taxon>Tracheophyta</taxon>
        <taxon>Spermatophyta</taxon>
        <taxon>Pinopsida</taxon>
        <taxon>Pinidae</taxon>
        <taxon>Conifers I</taxon>
        <taxon>Pinales</taxon>
        <taxon>Pinaceae</taxon>
        <taxon>Picea</taxon>
    </lineage>
</organism>
<reference evidence="1" key="1">
    <citation type="submission" date="2010-04" db="EMBL/GenBank/DDBJ databases">
        <authorList>
            <person name="Reid K.E."/>
            <person name="Liao N."/>
            <person name="Chan S."/>
            <person name="Docking R."/>
            <person name="Taylor G."/>
            <person name="Moore R."/>
            <person name="Mayo M."/>
            <person name="Munro S."/>
            <person name="King J."/>
            <person name="Yanchuk A."/>
            <person name="Holt R."/>
            <person name="Jones S."/>
            <person name="Marra M."/>
            <person name="Ritland C.E."/>
            <person name="Ritland K."/>
            <person name="Bohlmann J."/>
        </authorList>
    </citation>
    <scope>NUCLEOTIDE SEQUENCE</scope>
    <source>
        <tissue evidence="1">Bud</tissue>
    </source>
</reference>
<proteinExistence type="evidence at transcript level"/>
<protein>
    <submittedName>
        <fullName evidence="1">Uncharacterized protein</fullName>
    </submittedName>
</protein>